<evidence type="ECO:0000313" key="2">
    <source>
        <dbReference type="EMBL" id="KRG84339.1"/>
    </source>
</evidence>
<keyword evidence="1" id="KW-1133">Transmembrane helix</keyword>
<evidence type="ECO:0000313" key="3">
    <source>
        <dbReference type="Proteomes" id="UP000050940"/>
    </source>
</evidence>
<proteinExistence type="predicted"/>
<gene>
    <name evidence="2" type="ORF">ABB34_09430</name>
</gene>
<accession>A0A0R0E3D0</accession>
<keyword evidence="3" id="KW-1185">Reference proteome</keyword>
<evidence type="ECO:0008006" key="4">
    <source>
        <dbReference type="Google" id="ProtNLM"/>
    </source>
</evidence>
<dbReference type="AlphaFoldDB" id="A0A0R0E3D0"/>
<dbReference type="InterPro" id="IPR019734">
    <property type="entry name" value="TPR_rpt"/>
</dbReference>
<protein>
    <recommendedName>
        <fullName evidence="4">MalT-like TPR region domain-containing protein</fullName>
    </recommendedName>
</protein>
<feature type="transmembrane region" description="Helical" evidence="1">
    <location>
        <begin position="376"/>
        <end position="395"/>
    </location>
</feature>
<keyword evidence="1" id="KW-0472">Membrane</keyword>
<dbReference type="Pfam" id="PF13181">
    <property type="entry name" value="TPR_8"/>
    <property type="match status" value="1"/>
</dbReference>
<keyword evidence="1" id="KW-0812">Transmembrane</keyword>
<dbReference type="Gene3D" id="1.25.40.10">
    <property type="entry name" value="Tetratricopeptide repeat domain"/>
    <property type="match status" value="2"/>
</dbReference>
<dbReference type="STRING" id="659018.ABB34_09430"/>
<dbReference type="EMBL" id="LDJP01000055">
    <property type="protein sequence ID" value="KRG84339.1"/>
    <property type="molecule type" value="Genomic_DNA"/>
</dbReference>
<comment type="caution">
    <text evidence="2">The sequence shown here is derived from an EMBL/GenBank/DDBJ whole genome shotgun (WGS) entry which is preliminary data.</text>
</comment>
<organism evidence="2 3">
    <name type="scientific">Stenotrophomonas daejeonensis</name>
    <dbReference type="NCBI Taxonomy" id="659018"/>
    <lineage>
        <taxon>Bacteria</taxon>
        <taxon>Pseudomonadati</taxon>
        <taxon>Pseudomonadota</taxon>
        <taxon>Gammaproteobacteria</taxon>
        <taxon>Lysobacterales</taxon>
        <taxon>Lysobacteraceae</taxon>
        <taxon>Stenotrophomonas</taxon>
    </lineage>
</organism>
<name>A0A0R0E3D0_9GAMM</name>
<dbReference type="InterPro" id="IPR011990">
    <property type="entry name" value="TPR-like_helical_dom_sf"/>
</dbReference>
<reference evidence="2 3" key="1">
    <citation type="submission" date="2015-05" db="EMBL/GenBank/DDBJ databases">
        <title>Genome sequencing and analysis of members of genus Stenotrophomonas.</title>
        <authorList>
            <person name="Patil P.P."/>
            <person name="Midha S."/>
            <person name="Patil P.B."/>
        </authorList>
    </citation>
    <scope>NUCLEOTIDE SEQUENCE [LARGE SCALE GENOMIC DNA]</scope>
    <source>
        <strain evidence="2 3">JCM 16244</strain>
    </source>
</reference>
<sequence>MLPCLLLALAVAGTARGQATGTDAQVARCQTLVRSSPHDALALADRLLAAPALPPAVEVGMVGCRGLALTLLGRGEESRQAMARLRALLRTSGLPLGEYDQVQRRAAFLLLRDGRTEEGLQILEAMQERSIAAADVGDQVLALGHIALIHAEQLDDLEGALRYQQQALALSGHLQRPPLPQDVTLNYNHGYVLLLLRRYDEADKAFDRAEDIAKRLSSQDVVLHRIRSDRAEILRARGHPEAARAELLAVLRWQQRNNPSGQVSTLQYLARIALEQGAPEEARCLAEQAQAMAEAIRFPSGARDRLDLLAEISVALGDMARARDYLHRARQLDRPRMTDASLARLARLQARAAQALDPARINATQEASRDRLLRDIALAVVAMLLLGSGGLYLRVRRLRQRLRRFDAVDGTGNRP</sequence>
<evidence type="ECO:0000256" key="1">
    <source>
        <dbReference type="SAM" id="Phobius"/>
    </source>
</evidence>
<dbReference type="PATRIC" id="fig|659018.3.peg.1908"/>
<dbReference type="Proteomes" id="UP000050940">
    <property type="component" value="Unassembled WGS sequence"/>
</dbReference>
<dbReference type="SUPFAM" id="SSF48452">
    <property type="entry name" value="TPR-like"/>
    <property type="match status" value="2"/>
</dbReference>